<keyword evidence="2" id="KW-1185">Reference proteome</keyword>
<protein>
    <recommendedName>
        <fullName evidence="3">HAD-like protein</fullName>
    </recommendedName>
</protein>
<dbReference type="Pfam" id="PF13419">
    <property type="entry name" value="HAD_2"/>
    <property type="match status" value="1"/>
</dbReference>
<gene>
    <name evidence="1" type="ORF">HYFRA_00011696</name>
</gene>
<dbReference type="Gene3D" id="3.40.50.1000">
    <property type="entry name" value="HAD superfamily/HAD-like"/>
    <property type="match status" value="1"/>
</dbReference>
<accession>A0A9N9L2G7</accession>
<dbReference type="AlphaFoldDB" id="A0A9N9L2G7"/>
<evidence type="ECO:0000313" key="1">
    <source>
        <dbReference type="EMBL" id="CAG8955827.1"/>
    </source>
</evidence>
<dbReference type="Proteomes" id="UP000696280">
    <property type="component" value="Unassembled WGS sequence"/>
</dbReference>
<dbReference type="Gene3D" id="1.10.150.240">
    <property type="entry name" value="Putative phosphatase, domain 2"/>
    <property type="match status" value="1"/>
</dbReference>
<dbReference type="SUPFAM" id="SSF56784">
    <property type="entry name" value="HAD-like"/>
    <property type="match status" value="1"/>
</dbReference>
<dbReference type="NCBIfam" id="TIGR01509">
    <property type="entry name" value="HAD-SF-IA-v3"/>
    <property type="match status" value="1"/>
</dbReference>
<organism evidence="1 2">
    <name type="scientific">Hymenoscyphus fraxineus</name>
    <dbReference type="NCBI Taxonomy" id="746836"/>
    <lineage>
        <taxon>Eukaryota</taxon>
        <taxon>Fungi</taxon>
        <taxon>Dikarya</taxon>
        <taxon>Ascomycota</taxon>
        <taxon>Pezizomycotina</taxon>
        <taxon>Leotiomycetes</taxon>
        <taxon>Helotiales</taxon>
        <taxon>Helotiaceae</taxon>
        <taxon>Hymenoscyphus</taxon>
    </lineage>
</organism>
<dbReference type="EMBL" id="CAJVRL010000066">
    <property type="protein sequence ID" value="CAG8955827.1"/>
    <property type="molecule type" value="Genomic_DNA"/>
</dbReference>
<dbReference type="PANTHER" id="PTHR43611:SF3">
    <property type="entry name" value="FLAVIN MONONUCLEOTIDE HYDROLASE 1, CHLOROPLATIC"/>
    <property type="match status" value="1"/>
</dbReference>
<dbReference type="CDD" id="cd02603">
    <property type="entry name" value="HAD_sEH-N_like"/>
    <property type="match status" value="1"/>
</dbReference>
<evidence type="ECO:0008006" key="3">
    <source>
        <dbReference type="Google" id="ProtNLM"/>
    </source>
</evidence>
<dbReference type="InterPro" id="IPR023214">
    <property type="entry name" value="HAD_sf"/>
</dbReference>
<dbReference type="GO" id="GO:0016791">
    <property type="term" value="F:phosphatase activity"/>
    <property type="evidence" value="ECO:0007669"/>
    <property type="project" value="UniProtKB-ARBA"/>
</dbReference>
<dbReference type="OrthoDB" id="2012566at2759"/>
<comment type="caution">
    <text evidence="1">The sequence shown here is derived from an EMBL/GenBank/DDBJ whole genome shotgun (WGS) entry which is preliminary data.</text>
</comment>
<dbReference type="SFLD" id="SFLDS00003">
    <property type="entry name" value="Haloacid_Dehalogenase"/>
    <property type="match status" value="1"/>
</dbReference>
<dbReference type="InterPro" id="IPR006439">
    <property type="entry name" value="HAD-SF_hydro_IA"/>
</dbReference>
<name>A0A9N9L2G7_9HELO</name>
<dbReference type="InterPro" id="IPR023198">
    <property type="entry name" value="PGP-like_dom2"/>
</dbReference>
<proteinExistence type="predicted"/>
<dbReference type="InterPro" id="IPR041492">
    <property type="entry name" value="HAD_2"/>
</dbReference>
<reference evidence="1" key="1">
    <citation type="submission" date="2021-07" db="EMBL/GenBank/DDBJ databases">
        <authorList>
            <person name="Durling M."/>
        </authorList>
    </citation>
    <scope>NUCLEOTIDE SEQUENCE</scope>
</reference>
<evidence type="ECO:0000313" key="2">
    <source>
        <dbReference type="Proteomes" id="UP000696280"/>
    </source>
</evidence>
<dbReference type="InterPro" id="IPR036412">
    <property type="entry name" value="HAD-like_sf"/>
</dbReference>
<sequence>MTFQGFVRAVVFDLGDVLLTWSSNTSTRIPSKVLRKFLFSPTWFEYECGRITQKTCYERIADEFSIEASQISEAFAQAHLRQKPWLKVYAMSNVAKEDFAALSANMDWSLFDGVFSSGNAGMRKPDPRFYQHVLHEIQLVAGQVVFVDDKRENVLAAQTLGMKAFVFEDDDSSIRNLETVLDGPVAKGCNFLYRNAKQFNSITESGISVADNFAQLLILEAMQDLSLVDVSWETKETWNFFADDLDTTALALTTFPPEETGTIVCLLDKMLEYVNPDGSIQTYFDLEKPRTDAVVSANVLACFYTYGRGHQLPHTLQYIHDILLSRTYIQGTRYYPSPDCCLGFFTRLLNSSPHDSNLQETLRPLLESRVQERLGEKGSSIDLAMRVISCCILGINCTVDRRTLLDLQCKNGGWENGWIYSYGSTGVRIGNCGVTTALAVKAVAASAAFEMNSSNGHT</sequence>
<dbReference type="SFLD" id="SFLDG01129">
    <property type="entry name" value="C1.5:_HAD__Beta-PGM__Phosphata"/>
    <property type="match status" value="1"/>
</dbReference>
<dbReference type="PANTHER" id="PTHR43611">
    <property type="entry name" value="ALPHA-D-GLUCOSE 1-PHOSPHATE PHOSPHATASE"/>
    <property type="match status" value="1"/>
</dbReference>